<comment type="subcellular location">
    <subcellularLocation>
        <location evidence="1 7">Cell membrane</location>
        <topology evidence="1 7">Multi-pass membrane protein</topology>
    </subcellularLocation>
</comment>
<dbReference type="PANTHER" id="PTHR43163:SF6">
    <property type="entry name" value="DIPEPTIDE TRANSPORT SYSTEM PERMEASE PROTEIN DPPB-RELATED"/>
    <property type="match status" value="1"/>
</dbReference>
<dbReference type="OrthoDB" id="44105at2157"/>
<dbReference type="InterPro" id="IPR035906">
    <property type="entry name" value="MetI-like_sf"/>
</dbReference>
<feature type="transmembrane region" description="Helical" evidence="7">
    <location>
        <begin position="105"/>
        <end position="123"/>
    </location>
</feature>
<dbReference type="EMBL" id="CP063144">
    <property type="protein sequence ID" value="QOR94813.1"/>
    <property type="molecule type" value="Genomic_DNA"/>
</dbReference>
<dbReference type="InterPro" id="IPR000515">
    <property type="entry name" value="MetI-like"/>
</dbReference>
<feature type="transmembrane region" description="Helical" evidence="7">
    <location>
        <begin position="12"/>
        <end position="32"/>
    </location>
</feature>
<evidence type="ECO:0000313" key="10">
    <source>
        <dbReference type="Proteomes" id="UP000593766"/>
    </source>
</evidence>
<gene>
    <name evidence="9" type="ORF">IMZ38_02505</name>
</gene>
<name>A0A7M1UTF5_9CREN</name>
<keyword evidence="3" id="KW-1003">Cell membrane</keyword>
<evidence type="ECO:0000256" key="3">
    <source>
        <dbReference type="ARBA" id="ARBA00022475"/>
    </source>
</evidence>
<evidence type="ECO:0000259" key="8">
    <source>
        <dbReference type="PROSITE" id="PS50928"/>
    </source>
</evidence>
<reference evidence="9 10" key="1">
    <citation type="submission" date="2020-10" db="EMBL/GenBank/DDBJ databases">
        <title>Complete genome sequence of Thermosphaera aggregans strain 3507.</title>
        <authorList>
            <person name="Zayulina K.S."/>
            <person name="Elcheninov A.G."/>
            <person name="Toshchakov S.V."/>
            <person name="Kublanov I.V."/>
            <person name="Kochetkova T.V."/>
        </authorList>
    </citation>
    <scope>NUCLEOTIDE SEQUENCE [LARGE SCALE GENOMIC DNA]</scope>
    <source>
        <strain evidence="9 10">3507</strain>
    </source>
</reference>
<evidence type="ECO:0000256" key="6">
    <source>
        <dbReference type="ARBA" id="ARBA00023136"/>
    </source>
</evidence>
<dbReference type="AlphaFoldDB" id="A0A7M1UTF5"/>
<evidence type="ECO:0000256" key="4">
    <source>
        <dbReference type="ARBA" id="ARBA00022692"/>
    </source>
</evidence>
<feature type="transmembrane region" description="Helical" evidence="7">
    <location>
        <begin position="258"/>
        <end position="279"/>
    </location>
</feature>
<accession>A0A7M1UTF5</accession>
<evidence type="ECO:0000313" key="9">
    <source>
        <dbReference type="EMBL" id="QOR94813.1"/>
    </source>
</evidence>
<evidence type="ECO:0000256" key="2">
    <source>
        <dbReference type="ARBA" id="ARBA00022448"/>
    </source>
</evidence>
<dbReference type="Pfam" id="PF19300">
    <property type="entry name" value="BPD_transp_1_N"/>
    <property type="match status" value="1"/>
</dbReference>
<dbReference type="GO" id="GO:0005886">
    <property type="term" value="C:plasma membrane"/>
    <property type="evidence" value="ECO:0007669"/>
    <property type="project" value="UniProtKB-SubCell"/>
</dbReference>
<dbReference type="GO" id="GO:0055085">
    <property type="term" value="P:transmembrane transport"/>
    <property type="evidence" value="ECO:0007669"/>
    <property type="project" value="InterPro"/>
</dbReference>
<feature type="domain" description="ABC transmembrane type-1" evidence="8">
    <location>
        <begin position="99"/>
        <end position="327"/>
    </location>
</feature>
<dbReference type="KEGG" id="tcs:IMZ38_02505"/>
<feature type="transmembrane region" description="Helical" evidence="7">
    <location>
        <begin position="135"/>
        <end position="159"/>
    </location>
</feature>
<organism evidence="9 10">
    <name type="scientific">Thermosphaera chiliense</name>
    <dbReference type="NCBI Taxonomy" id="3402707"/>
    <lineage>
        <taxon>Archaea</taxon>
        <taxon>Thermoproteota</taxon>
        <taxon>Thermoprotei</taxon>
        <taxon>Desulfurococcales</taxon>
        <taxon>Desulfurococcaceae</taxon>
        <taxon>Thermosphaera</taxon>
    </lineage>
</organism>
<comment type="similarity">
    <text evidence="7">Belongs to the binding-protein-dependent transport system permease family.</text>
</comment>
<keyword evidence="5 7" id="KW-1133">Transmembrane helix</keyword>
<keyword evidence="2 7" id="KW-0813">Transport</keyword>
<dbReference type="CDD" id="cd06261">
    <property type="entry name" value="TM_PBP2"/>
    <property type="match status" value="1"/>
</dbReference>
<protein>
    <submittedName>
        <fullName evidence="9">ABC transporter permease</fullName>
    </submittedName>
</protein>
<evidence type="ECO:0000256" key="7">
    <source>
        <dbReference type="RuleBase" id="RU363032"/>
    </source>
</evidence>
<dbReference type="PROSITE" id="PS50928">
    <property type="entry name" value="ABC_TM1"/>
    <property type="match status" value="1"/>
</dbReference>
<evidence type="ECO:0000256" key="5">
    <source>
        <dbReference type="ARBA" id="ARBA00022989"/>
    </source>
</evidence>
<dbReference type="Gene3D" id="1.10.3720.10">
    <property type="entry name" value="MetI-like"/>
    <property type="match status" value="1"/>
</dbReference>
<feature type="transmembrane region" description="Helical" evidence="7">
    <location>
        <begin position="304"/>
        <end position="330"/>
    </location>
</feature>
<proteinExistence type="inferred from homology"/>
<dbReference type="PANTHER" id="PTHR43163">
    <property type="entry name" value="DIPEPTIDE TRANSPORT SYSTEM PERMEASE PROTEIN DPPB-RELATED"/>
    <property type="match status" value="1"/>
</dbReference>
<dbReference type="RefSeq" id="WP_193436609.1">
    <property type="nucleotide sequence ID" value="NZ_CP063144.1"/>
</dbReference>
<dbReference type="Pfam" id="PF00528">
    <property type="entry name" value="BPD_transp_1"/>
    <property type="match status" value="1"/>
</dbReference>
<keyword evidence="10" id="KW-1185">Reference proteome</keyword>
<dbReference type="SUPFAM" id="SSF161098">
    <property type="entry name" value="MetI-like"/>
    <property type="match status" value="1"/>
</dbReference>
<dbReference type="Proteomes" id="UP000593766">
    <property type="component" value="Chromosome"/>
</dbReference>
<dbReference type="GeneID" id="59454253"/>
<keyword evidence="6 7" id="KW-0472">Membrane</keyword>
<feature type="transmembrane region" description="Helical" evidence="7">
    <location>
        <begin position="205"/>
        <end position="225"/>
    </location>
</feature>
<evidence type="ECO:0000256" key="1">
    <source>
        <dbReference type="ARBA" id="ARBA00004651"/>
    </source>
</evidence>
<keyword evidence="4 7" id="KW-0812">Transmembrane</keyword>
<dbReference type="InterPro" id="IPR045621">
    <property type="entry name" value="BPD_transp_1_N"/>
</dbReference>
<sequence length="336" mass="37238">MGLARYVLIRGLLIIPTIIVLYTLVFIVLRILPGNPVLAALGTKNIPEEQLIAIMKDLGLDKPLYQQYFEYLVNFLQGDMGKSMIVRGRAIASDIADKLPATIELSVWAMAFSLLIGVGTGYLAGNSERESVRNFARLTGSITYVIFIPALGIFLQLVFSQWLRILPSGGRLSTGFYLKPVTGLYTIDSLLQLNIPAFVDAVKHIVLPAFTLGLVLSGPFTRLTLNNMVKIRESKMVTAYYARGVREELVSRHVFRHVLIPVATYAGLQFALLLGGAVLTETTFNWPGIGTYLVDKVMYRDYTAIQAVVIIFAFIVGLTSLIVDVLYALIDPRVRY</sequence>